<dbReference type="InterPro" id="IPR027417">
    <property type="entry name" value="P-loop_NTPase"/>
</dbReference>
<feature type="domain" description="ABC transporter" evidence="7">
    <location>
        <begin position="2"/>
        <end position="231"/>
    </location>
</feature>
<dbReference type="Proteomes" id="UP000264036">
    <property type="component" value="Unassembled WGS sequence"/>
</dbReference>
<dbReference type="EMBL" id="DOEK01000042">
    <property type="protein sequence ID" value="HBP31641.1"/>
    <property type="molecule type" value="Genomic_DNA"/>
</dbReference>
<dbReference type="InterPro" id="IPR003593">
    <property type="entry name" value="AAA+_ATPase"/>
</dbReference>
<evidence type="ECO:0000256" key="4">
    <source>
        <dbReference type="ARBA" id="ARBA00022741"/>
    </source>
</evidence>
<keyword evidence="3" id="KW-1003">Cell membrane</keyword>
<keyword evidence="3" id="KW-0472">Membrane</keyword>
<reference evidence="8 9" key="1">
    <citation type="journal article" date="2018" name="Nat. Biotechnol.">
        <title>A standardized bacterial taxonomy based on genome phylogeny substantially revises the tree of life.</title>
        <authorList>
            <person name="Parks D.H."/>
            <person name="Chuvochina M."/>
            <person name="Waite D.W."/>
            <person name="Rinke C."/>
            <person name="Skarshewski A."/>
            <person name="Chaumeil P.A."/>
            <person name="Hugenholtz P."/>
        </authorList>
    </citation>
    <scope>NUCLEOTIDE SEQUENCE [LARGE SCALE GENOMIC DNA]</scope>
    <source>
        <strain evidence="8">UBA10707</strain>
    </source>
</reference>
<sequence length="231" mass="24955">MLSLNNVSVDLAGNQILRNITATFDSGLTIGIVGRNGAGKTTLLRALMGLVKVRSGDIRFDDTNLTALAGHARAALHIGYAPENRVIFPTLSVEQNLRLPCEVQNMSASAIKARLECVLQAIPQLVPMLDRSGSALSGGQGKMVALGRAVMIGTRLLLLDEPFQGLAPRLGAEYTEALNRLKQLEPELSIVMTESNIKLLGDIPNQIWNIERGEMSLYGNQRTTENAANDH</sequence>
<comment type="similarity">
    <text evidence="1">Belongs to the ABC transporter superfamily.</text>
</comment>
<keyword evidence="2" id="KW-0813">Transport</keyword>
<dbReference type="GO" id="GO:0016887">
    <property type="term" value="F:ATP hydrolysis activity"/>
    <property type="evidence" value="ECO:0007669"/>
    <property type="project" value="InterPro"/>
</dbReference>
<dbReference type="GO" id="GO:0015658">
    <property type="term" value="F:branched-chain amino acid transmembrane transporter activity"/>
    <property type="evidence" value="ECO:0007669"/>
    <property type="project" value="TreeGrafter"/>
</dbReference>
<dbReference type="AlphaFoldDB" id="A0A356LM33"/>
<dbReference type="GO" id="GO:0005524">
    <property type="term" value="F:ATP binding"/>
    <property type="evidence" value="ECO:0007669"/>
    <property type="project" value="UniProtKB-KW"/>
</dbReference>
<evidence type="ECO:0000256" key="6">
    <source>
        <dbReference type="ARBA" id="ARBA00022970"/>
    </source>
</evidence>
<evidence type="ECO:0000313" key="8">
    <source>
        <dbReference type="EMBL" id="HBP31641.1"/>
    </source>
</evidence>
<dbReference type="SMART" id="SM00382">
    <property type="entry name" value="AAA"/>
    <property type="match status" value="1"/>
</dbReference>
<dbReference type="Pfam" id="PF00005">
    <property type="entry name" value="ABC_tran"/>
    <property type="match status" value="1"/>
</dbReference>
<keyword evidence="6" id="KW-0029">Amino-acid transport</keyword>
<keyword evidence="5 8" id="KW-0067">ATP-binding</keyword>
<proteinExistence type="inferred from homology"/>
<accession>A0A356LM33</accession>
<gene>
    <name evidence="8" type="ORF">DD666_19795</name>
</gene>
<protein>
    <submittedName>
        <fullName evidence="8">ABC transporter ATP-binding protein</fullName>
    </submittedName>
</protein>
<dbReference type="SUPFAM" id="SSF52540">
    <property type="entry name" value="P-loop containing nucleoside triphosphate hydrolases"/>
    <property type="match status" value="1"/>
</dbReference>
<dbReference type="InterPro" id="IPR052156">
    <property type="entry name" value="BCAA_Transport_ATP-bd_LivF"/>
</dbReference>
<dbReference type="PANTHER" id="PTHR43820">
    <property type="entry name" value="HIGH-AFFINITY BRANCHED-CHAIN AMINO ACID TRANSPORT ATP-BINDING PROTEIN LIVF"/>
    <property type="match status" value="1"/>
</dbReference>
<comment type="caution">
    <text evidence="8">The sequence shown here is derived from an EMBL/GenBank/DDBJ whole genome shotgun (WGS) entry which is preliminary data.</text>
</comment>
<evidence type="ECO:0000256" key="1">
    <source>
        <dbReference type="ARBA" id="ARBA00005417"/>
    </source>
</evidence>
<dbReference type="GO" id="GO:0015807">
    <property type="term" value="P:L-amino acid transport"/>
    <property type="evidence" value="ECO:0007669"/>
    <property type="project" value="TreeGrafter"/>
</dbReference>
<name>A0A356LM33_9BURK</name>
<evidence type="ECO:0000256" key="5">
    <source>
        <dbReference type="ARBA" id="ARBA00022840"/>
    </source>
</evidence>
<evidence type="ECO:0000256" key="3">
    <source>
        <dbReference type="ARBA" id="ARBA00022475"/>
    </source>
</evidence>
<evidence type="ECO:0000259" key="7">
    <source>
        <dbReference type="PROSITE" id="PS50893"/>
    </source>
</evidence>
<dbReference type="Gene3D" id="3.40.50.300">
    <property type="entry name" value="P-loop containing nucleotide triphosphate hydrolases"/>
    <property type="match status" value="1"/>
</dbReference>
<dbReference type="PANTHER" id="PTHR43820:SF4">
    <property type="entry name" value="HIGH-AFFINITY BRANCHED-CHAIN AMINO ACID TRANSPORT ATP-BINDING PROTEIN LIVF"/>
    <property type="match status" value="1"/>
</dbReference>
<dbReference type="PROSITE" id="PS50893">
    <property type="entry name" value="ABC_TRANSPORTER_2"/>
    <property type="match status" value="1"/>
</dbReference>
<evidence type="ECO:0000256" key="2">
    <source>
        <dbReference type="ARBA" id="ARBA00022448"/>
    </source>
</evidence>
<keyword evidence="4" id="KW-0547">Nucleotide-binding</keyword>
<organism evidence="8 9">
    <name type="scientific">Advenella kashmirensis</name>
    <dbReference type="NCBI Taxonomy" id="310575"/>
    <lineage>
        <taxon>Bacteria</taxon>
        <taxon>Pseudomonadati</taxon>
        <taxon>Pseudomonadota</taxon>
        <taxon>Betaproteobacteria</taxon>
        <taxon>Burkholderiales</taxon>
        <taxon>Alcaligenaceae</taxon>
    </lineage>
</organism>
<dbReference type="InterPro" id="IPR003439">
    <property type="entry name" value="ABC_transporter-like_ATP-bd"/>
</dbReference>
<evidence type="ECO:0000313" key="9">
    <source>
        <dbReference type="Proteomes" id="UP000264036"/>
    </source>
</evidence>